<evidence type="ECO:0000256" key="11">
    <source>
        <dbReference type="ARBA" id="ARBA00022729"/>
    </source>
</evidence>
<dbReference type="OrthoDB" id="77201at2759"/>
<evidence type="ECO:0000256" key="14">
    <source>
        <dbReference type="ARBA" id="ARBA00023180"/>
    </source>
</evidence>
<evidence type="ECO:0000256" key="23">
    <source>
        <dbReference type="SAM" id="SignalP"/>
    </source>
</evidence>
<keyword evidence="8" id="KW-0134">Cell wall</keyword>
<sequence>MKSTTAAAALLLAGSAPLASALRKGFNIGAQNADGTCKTQAQWAQDFKGMKNLPGNFKDVRVYAASDCNTLELAVPAAKDAGVQLLVGIWTEDDAHYSAEKAALEAAITKYGVDWISAVSVGSEDLYRGDTNAGRLAEQVYDVRGMISQDKYGGKGIWVGHVDTYNAWNASSADLINAVDFVGVDAYPYWQGVTPDQGQSTFQKAIDESLGFINQYNPAAKLWITETGWPTAGPNFGNSVANKANAKTFWDAVLCKYASQYSIWWYTLHDTSTEAQDFGVVDDNFGALFDLNCPSS</sequence>
<evidence type="ECO:0000256" key="20">
    <source>
        <dbReference type="ARBA" id="ARBA00032134"/>
    </source>
</evidence>
<evidence type="ECO:0000256" key="15">
    <source>
        <dbReference type="ARBA" id="ARBA00023277"/>
    </source>
</evidence>
<keyword evidence="10" id="KW-0336">GPI-anchor</keyword>
<keyword evidence="9" id="KW-0964">Secreted</keyword>
<evidence type="ECO:0000256" key="16">
    <source>
        <dbReference type="ARBA" id="ARBA00023288"/>
    </source>
</evidence>
<keyword evidence="18" id="KW-0624">Polysaccharide degradation</keyword>
<evidence type="ECO:0000256" key="17">
    <source>
        <dbReference type="ARBA" id="ARBA00023316"/>
    </source>
</evidence>
<dbReference type="GO" id="GO:0009986">
    <property type="term" value="C:cell surface"/>
    <property type="evidence" value="ECO:0007669"/>
    <property type="project" value="TreeGrafter"/>
</dbReference>
<dbReference type="GO" id="GO:0009277">
    <property type="term" value="C:fungal-type cell wall"/>
    <property type="evidence" value="ECO:0007669"/>
    <property type="project" value="TreeGrafter"/>
</dbReference>
<evidence type="ECO:0000256" key="6">
    <source>
        <dbReference type="ARBA" id="ARBA00019762"/>
    </source>
</evidence>
<keyword evidence="17" id="KW-0961">Cell wall biogenesis/degradation</keyword>
<evidence type="ECO:0000256" key="18">
    <source>
        <dbReference type="ARBA" id="ARBA00023326"/>
    </source>
</evidence>
<keyword evidence="15" id="KW-0119">Carbohydrate metabolism</keyword>
<evidence type="ECO:0000256" key="19">
    <source>
        <dbReference type="ARBA" id="ARBA00025152"/>
    </source>
</evidence>
<name>A0A8H4N935_9PEZI</name>
<reference evidence="24" key="1">
    <citation type="submission" date="2020-04" db="EMBL/GenBank/DDBJ databases">
        <title>Genome Assembly and Annotation of Botryosphaeria dothidea sdau 11-99, a Latent Pathogen of Apple Fruit Ring Rot in China.</title>
        <authorList>
            <person name="Yu C."/>
            <person name="Diao Y."/>
            <person name="Lu Q."/>
            <person name="Zhao J."/>
            <person name="Cui S."/>
            <person name="Peng C."/>
            <person name="He B."/>
            <person name="Liu H."/>
        </authorList>
    </citation>
    <scope>NUCLEOTIDE SEQUENCE [LARGE SCALE GENOMIC DNA]</scope>
    <source>
        <strain evidence="24">Sdau11-99</strain>
    </source>
</reference>
<dbReference type="GO" id="GO:0005886">
    <property type="term" value="C:plasma membrane"/>
    <property type="evidence" value="ECO:0007669"/>
    <property type="project" value="UniProtKB-SubCell"/>
</dbReference>
<comment type="subcellular location">
    <subcellularLocation>
        <location evidence="3">Cell membrane</location>
        <topology evidence="3">Lipid-anchor</topology>
        <topology evidence="3">GPI-anchor</topology>
    </subcellularLocation>
    <subcellularLocation>
        <location evidence="2">Secreted</location>
        <location evidence="2">Cell wall</location>
    </subcellularLocation>
</comment>
<dbReference type="PANTHER" id="PTHR16631">
    <property type="entry name" value="GLUCAN 1,3-BETA-GLUCOSIDASE"/>
    <property type="match status" value="1"/>
</dbReference>
<keyword evidence="25" id="KW-1185">Reference proteome</keyword>
<proteinExistence type="inferred from homology"/>
<dbReference type="EMBL" id="WWBZ02000033">
    <property type="protein sequence ID" value="KAF4307032.1"/>
    <property type="molecule type" value="Genomic_DNA"/>
</dbReference>
<keyword evidence="11 23" id="KW-0732">Signal</keyword>
<keyword evidence="13" id="KW-0472">Membrane</keyword>
<dbReference type="PANTHER" id="PTHR16631:SF13">
    <property type="entry name" value="GLUCAN ENDO-1,3-BETA-GLUCOSIDASE EGLC-RELATED"/>
    <property type="match status" value="1"/>
</dbReference>
<dbReference type="Proteomes" id="UP000572817">
    <property type="component" value="Unassembled WGS sequence"/>
</dbReference>
<evidence type="ECO:0000313" key="24">
    <source>
        <dbReference type="EMBL" id="KAF4307032.1"/>
    </source>
</evidence>
<keyword evidence="7" id="KW-1003">Cell membrane</keyword>
<dbReference type="GO" id="GO:0071555">
    <property type="term" value="P:cell wall organization"/>
    <property type="evidence" value="ECO:0007669"/>
    <property type="project" value="UniProtKB-KW"/>
</dbReference>
<dbReference type="SUPFAM" id="SSF51445">
    <property type="entry name" value="(Trans)glycosidases"/>
    <property type="match status" value="1"/>
</dbReference>
<protein>
    <recommendedName>
        <fullName evidence="6">Probable glucan endo-1,3-beta-glucosidase eglC</fullName>
        <ecNumber evidence="5">3.2.1.39</ecNumber>
    </recommendedName>
    <alternativeName>
        <fullName evidence="20">Endo-1,3-beta-glucanase eglC</fullName>
    </alternativeName>
    <alternativeName>
        <fullName evidence="21">Laminarinase eglC</fullName>
    </alternativeName>
</protein>
<evidence type="ECO:0000256" key="3">
    <source>
        <dbReference type="ARBA" id="ARBA00004609"/>
    </source>
</evidence>
<evidence type="ECO:0000256" key="4">
    <source>
        <dbReference type="ARBA" id="ARBA00008773"/>
    </source>
</evidence>
<dbReference type="InterPro" id="IPR000490">
    <property type="entry name" value="Glyco_hydro_17"/>
</dbReference>
<accession>A0A8H4N935</accession>
<keyword evidence="14" id="KW-0325">Glycoprotein</keyword>
<comment type="catalytic activity">
    <reaction evidence="1">
        <text>Hydrolysis of (1-&gt;3)-beta-D-glucosidic linkages in (1-&gt;3)-beta-D-glucans.</text>
        <dbReference type="EC" id="3.2.1.39"/>
    </reaction>
</comment>
<evidence type="ECO:0000256" key="8">
    <source>
        <dbReference type="ARBA" id="ARBA00022512"/>
    </source>
</evidence>
<organism evidence="24 25">
    <name type="scientific">Botryosphaeria dothidea</name>
    <dbReference type="NCBI Taxonomy" id="55169"/>
    <lineage>
        <taxon>Eukaryota</taxon>
        <taxon>Fungi</taxon>
        <taxon>Dikarya</taxon>
        <taxon>Ascomycota</taxon>
        <taxon>Pezizomycotina</taxon>
        <taxon>Dothideomycetes</taxon>
        <taxon>Dothideomycetes incertae sedis</taxon>
        <taxon>Botryosphaeriales</taxon>
        <taxon>Botryosphaeriaceae</taxon>
        <taxon>Botryosphaeria</taxon>
    </lineage>
</organism>
<evidence type="ECO:0000256" key="22">
    <source>
        <dbReference type="RuleBase" id="RU004335"/>
    </source>
</evidence>
<evidence type="ECO:0000256" key="1">
    <source>
        <dbReference type="ARBA" id="ARBA00000382"/>
    </source>
</evidence>
<comment type="similarity">
    <text evidence="4 22">Belongs to the glycosyl hydrolase 17 family.</text>
</comment>
<evidence type="ECO:0000256" key="21">
    <source>
        <dbReference type="ARBA" id="ARBA00032906"/>
    </source>
</evidence>
<evidence type="ECO:0000256" key="2">
    <source>
        <dbReference type="ARBA" id="ARBA00004191"/>
    </source>
</evidence>
<comment type="function">
    <text evidence="19">Glucanases play a role in cell expansion during growth, in cell-cell fusion during mating, and in spore release during sporulation. This enzyme may be involved in beta-glucan degradation and also function biosynthetically as a transglycosylase.</text>
</comment>
<dbReference type="GO" id="GO:0000272">
    <property type="term" value="P:polysaccharide catabolic process"/>
    <property type="evidence" value="ECO:0007669"/>
    <property type="project" value="UniProtKB-KW"/>
</dbReference>
<dbReference type="Pfam" id="PF00332">
    <property type="entry name" value="Glyco_hydro_17"/>
    <property type="match status" value="1"/>
</dbReference>
<evidence type="ECO:0000256" key="5">
    <source>
        <dbReference type="ARBA" id="ARBA00012780"/>
    </source>
</evidence>
<dbReference type="EC" id="3.2.1.39" evidence="5"/>
<comment type="caution">
    <text evidence="24">The sequence shown here is derived from an EMBL/GenBank/DDBJ whole genome shotgun (WGS) entry which is preliminary data.</text>
</comment>
<dbReference type="GO" id="GO:0005576">
    <property type="term" value="C:extracellular region"/>
    <property type="evidence" value="ECO:0007669"/>
    <property type="project" value="TreeGrafter"/>
</dbReference>
<dbReference type="Gene3D" id="3.20.20.80">
    <property type="entry name" value="Glycosidases"/>
    <property type="match status" value="1"/>
</dbReference>
<dbReference type="InterPro" id="IPR050732">
    <property type="entry name" value="Beta-glucan_modifiers"/>
</dbReference>
<feature type="signal peptide" evidence="23">
    <location>
        <begin position="1"/>
        <end position="21"/>
    </location>
</feature>
<keyword evidence="16" id="KW-0449">Lipoprotein</keyword>
<evidence type="ECO:0000256" key="12">
    <source>
        <dbReference type="ARBA" id="ARBA00022801"/>
    </source>
</evidence>
<evidence type="ECO:0000313" key="25">
    <source>
        <dbReference type="Proteomes" id="UP000572817"/>
    </source>
</evidence>
<keyword evidence="12 24" id="KW-0378">Hydrolase</keyword>
<evidence type="ECO:0000256" key="13">
    <source>
        <dbReference type="ARBA" id="ARBA00023136"/>
    </source>
</evidence>
<gene>
    <name evidence="24" type="ORF">GTA08_BOTSDO05694</name>
</gene>
<evidence type="ECO:0000256" key="10">
    <source>
        <dbReference type="ARBA" id="ARBA00022622"/>
    </source>
</evidence>
<evidence type="ECO:0000256" key="7">
    <source>
        <dbReference type="ARBA" id="ARBA00022475"/>
    </source>
</evidence>
<evidence type="ECO:0000256" key="9">
    <source>
        <dbReference type="ARBA" id="ARBA00022525"/>
    </source>
</evidence>
<dbReference type="GO" id="GO:0098552">
    <property type="term" value="C:side of membrane"/>
    <property type="evidence" value="ECO:0007669"/>
    <property type="project" value="UniProtKB-KW"/>
</dbReference>
<dbReference type="AlphaFoldDB" id="A0A8H4N935"/>
<dbReference type="GO" id="GO:0042973">
    <property type="term" value="F:glucan endo-1,3-beta-D-glucosidase activity"/>
    <property type="evidence" value="ECO:0007669"/>
    <property type="project" value="UniProtKB-EC"/>
</dbReference>
<feature type="chain" id="PRO_5034997855" description="Probable glucan endo-1,3-beta-glucosidase eglC" evidence="23">
    <location>
        <begin position="22"/>
        <end position="296"/>
    </location>
</feature>
<dbReference type="InterPro" id="IPR017853">
    <property type="entry name" value="GH"/>
</dbReference>